<dbReference type="EMBL" id="CATQJL010000223">
    <property type="protein sequence ID" value="CAJ0600370.1"/>
    <property type="molecule type" value="Genomic_DNA"/>
</dbReference>
<accession>A0AA36GXT7</accession>
<comment type="caution">
    <text evidence="2">The sequence shown here is derived from an EMBL/GenBank/DDBJ whole genome shotgun (WGS) entry which is preliminary data.</text>
</comment>
<dbReference type="AlphaFoldDB" id="A0AA36GXT7"/>
<proteinExistence type="predicted"/>
<gene>
    <name evidence="2" type="ORF">CYNAS_LOCUS12353</name>
</gene>
<evidence type="ECO:0000313" key="3">
    <source>
        <dbReference type="Proteomes" id="UP001176961"/>
    </source>
</evidence>
<protein>
    <submittedName>
        <fullName evidence="2">Uncharacterized protein</fullName>
    </submittedName>
</protein>
<keyword evidence="3" id="KW-1185">Reference proteome</keyword>
<keyword evidence="1" id="KW-0732">Signal</keyword>
<reference evidence="2" key="1">
    <citation type="submission" date="2023-07" db="EMBL/GenBank/DDBJ databases">
        <authorList>
            <consortium name="CYATHOMIX"/>
        </authorList>
    </citation>
    <scope>NUCLEOTIDE SEQUENCE</scope>
    <source>
        <strain evidence="2">N/A</strain>
    </source>
</reference>
<feature type="signal peptide" evidence="1">
    <location>
        <begin position="1"/>
        <end position="22"/>
    </location>
</feature>
<evidence type="ECO:0000313" key="2">
    <source>
        <dbReference type="EMBL" id="CAJ0600370.1"/>
    </source>
</evidence>
<name>A0AA36GXT7_CYLNA</name>
<dbReference type="Proteomes" id="UP001176961">
    <property type="component" value="Unassembled WGS sequence"/>
</dbReference>
<organism evidence="2 3">
    <name type="scientific">Cylicocyclus nassatus</name>
    <name type="common">Nematode worm</name>
    <dbReference type="NCBI Taxonomy" id="53992"/>
    <lineage>
        <taxon>Eukaryota</taxon>
        <taxon>Metazoa</taxon>
        <taxon>Ecdysozoa</taxon>
        <taxon>Nematoda</taxon>
        <taxon>Chromadorea</taxon>
        <taxon>Rhabditida</taxon>
        <taxon>Rhabditina</taxon>
        <taxon>Rhabditomorpha</taxon>
        <taxon>Strongyloidea</taxon>
        <taxon>Strongylidae</taxon>
        <taxon>Cylicocyclus</taxon>
    </lineage>
</organism>
<feature type="chain" id="PRO_5041229582" evidence="1">
    <location>
        <begin position="23"/>
        <end position="64"/>
    </location>
</feature>
<sequence>MKVSFALLWVSILFLNTMSVHSHTLTRQHSKKFPRWMIDPRYSEEEEKLEKQILDGKWEHMRED</sequence>
<evidence type="ECO:0000256" key="1">
    <source>
        <dbReference type="SAM" id="SignalP"/>
    </source>
</evidence>